<keyword evidence="2" id="KW-0813">Transport</keyword>
<evidence type="ECO:0000256" key="4">
    <source>
        <dbReference type="SAM" id="Phobius"/>
    </source>
</evidence>
<dbReference type="Gene3D" id="3.40.50.1980">
    <property type="entry name" value="Nitrogenase molybdenum iron protein domain"/>
    <property type="match status" value="1"/>
</dbReference>
<sequence>MWKVNTLILLILIIFPAKALIVVTIPDFKPIVQDIVGDKDEVISLMTSGDPHSFSLSGKDIETLRNAKLIVLANSDLIEFERKIAENFDNTLDFKDYGVELRDFPGYPQNPHGYWMDPKNAISIAKAVKEKLSEIYPQHSDYFDKNYANFVERVMNAEKEAKKLVKGGKFVAMVPEVCYIASSLNIEITHILLSEGAGFLSGKELEEVKEKLKKGEIEGILAPEFMKGTKGEETAEMLAKETGCKIAWVKFASGDIAYDTQLLSNAARIAYATRPCNCSDFAVYILGTLCVLEAALIFIIKVR</sequence>
<dbReference type="GO" id="GO:0046872">
    <property type="term" value="F:metal ion binding"/>
    <property type="evidence" value="ECO:0007669"/>
    <property type="project" value="InterPro"/>
</dbReference>
<accession>A0A7C3YG62</accession>
<keyword evidence="4" id="KW-0472">Membrane</keyword>
<protein>
    <recommendedName>
        <fullName evidence="6">Zinc ABC transporter substrate-binding protein</fullName>
    </recommendedName>
</protein>
<dbReference type="Pfam" id="PF01297">
    <property type="entry name" value="ZnuA"/>
    <property type="match status" value="1"/>
</dbReference>
<organism evidence="5">
    <name type="scientific">Geoglobus ahangari</name>
    <dbReference type="NCBI Taxonomy" id="113653"/>
    <lineage>
        <taxon>Archaea</taxon>
        <taxon>Methanobacteriati</taxon>
        <taxon>Methanobacteriota</taxon>
        <taxon>Archaeoglobi</taxon>
        <taxon>Archaeoglobales</taxon>
        <taxon>Archaeoglobaceae</taxon>
        <taxon>Geoglobus</taxon>
    </lineage>
</organism>
<dbReference type="GO" id="GO:0030001">
    <property type="term" value="P:metal ion transport"/>
    <property type="evidence" value="ECO:0007669"/>
    <property type="project" value="InterPro"/>
</dbReference>
<dbReference type="PANTHER" id="PTHR42953">
    <property type="entry name" value="HIGH-AFFINITY ZINC UPTAKE SYSTEM PROTEIN ZNUA-RELATED"/>
    <property type="match status" value="1"/>
</dbReference>
<evidence type="ECO:0000256" key="2">
    <source>
        <dbReference type="ARBA" id="ARBA00022448"/>
    </source>
</evidence>
<comment type="caution">
    <text evidence="5">The sequence shown here is derived from an EMBL/GenBank/DDBJ whole genome shotgun (WGS) entry which is preliminary data.</text>
</comment>
<gene>
    <name evidence="5" type="ORF">ENX77_06890</name>
</gene>
<comment type="similarity">
    <text evidence="1">Belongs to the bacterial solute-binding protein 9 family.</text>
</comment>
<dbReference type="SUPFAM" id="SSF53807">
    <property type="entry name" value="Helical backbone' metal receptor"/>
    <property type="match status" value="1"/>
</dbReference>
<evidence type="ECO:0000256" key="1">
    <source>
        <dbReference type="ARBA" id="ARBA00011028"/>
    </source>
</evidence>
<feature type="transmembrane region" description="Helical" evidence="4">
    <location>
        <begin position="281"/>
        <end position="300"/>
    </location>
</feature>
<evidence type="ECO:0000313" key="5">
    <source>
        <dbReference type="EMBL" id="HGE66820.1"/>
    </source>
</evidence>
<keyword evidence="4" id="KW-1133">Transmembrane helix</keyword>
<name>A0A7C3YG62_9EURY</name>
<proteinExistence type="inferred from homology"/>
<evidence type="ECO:0000256" key="3">
    <source>
        <dbReference type="ARBA" id="ARBA00022729"/>
    </source>
</evidence>
<dbReference type="EMBL" id="DTPI01000032">
    <property type="protein sequence ID" value="HGE66820.1"/>
    <property type="molecule type" value="Genomic_DNA"/>
</dbReference>
<dbReference type="InterPro" id="IPR050492">
    <property type="entry name" value="Bact_metal-bind_prot9"/>
</dbReference>
<dbReference type="AlphaFoldDB" id="A0A7C3YG62"/>
<evidence type="ECO:0008006" key="6">
    <source>
        <dbReference type="Google" id="ProtNLM"/>
    </source>
</evidence>
<dbReference type="PANTHER" id="PTHR42953:SF3">
    <property type="entry name" value="HIGH-AFFINITY ZINC UPTAKE SYSTEM PROTEIN ZNUA"/>
    <property type="match status" value="1"/>
</dbReference>
<reference evidence="5" key="1">
    <citation type="journal article" date="2020" name="mSystems">
        <title>Genome- and Community-Level Interaction Insights into Carbon Utilization and Element Cycling Functions of Hydrothermarchaeota in Hydrothermal Sediment.</title>
        <authorList>
            <person name="Zhou Z."/>
            <person name="Liu Y."/>
            <person name="Xu W."/>
            <person name="Pan J."/>
            <person name="Luo Z.H."/>
            <person name="Li M."/>
        </authorList>
    </citation>
    <scope>NUCLEOTIDE SEQUENCE [LARGE SCALE GENOMIC DNA]</scope>
    <source>
        <strain evidence="5">SpSt-97</strain>
    </source>
</reference>
<dbReference type="InterPro" id="IPR006127">
    <property type="entry name" value="ZnuA-like"/>
</dbReference>
<keyword evidence="4" id="KW-0812">Transmembrane</keyword>
<keyword evidence="3" id="KW-0732">Signal</keyword>